<evidence type="ECO:0008006" key="4">
    <source>
        <dbReference type="Google" id="ProtNLM"/>
    </source>
</evidence>
<evidence type="ECO:0000313" key="3">
    <source>
        <dbReference type="Proteomes" id="UP000664293"/>
    </source>
</evidence>
<dbReference type="EMBL" id="JAEKJR010000002">
    <property type="protein sequence ID" value="MBN8431738.1"/>
    <property type="molecule type" value="Genomic_DNA"/>
</dbReference>
<keyword evidence="3" id="KW-1185">Reference proteome</keyword>
<keyword evidence="1" id="KW-0732">Signal</keyword>
<organism evidence="2 3">
    <name type="scientific">Microbulbifer salipaludis</name>
    <dbReference type="NCBI Taxonomy" id="187980"/>
    <lineage>
        <taxon>Bacteria</taxon>
        <taxon>Pseudomonadati</taxon>
        <taxon>Pseudomonadota</taxon>
        <taxon>Gammaproteobacteria</taxon>
        <taxon>Cellvibrionales</taxon>
        <taxon>Microbulbiferaceae</taxon>
        <taxon>Microbulbifer</taxon>
    </lineage>
</organism>
<feature type="signal peptide" evidence="1">
    <location>
        <begin position="1"/>
        <end position="30"/>
    </location>
</feature>
<comment type="caution">
    <text evidence="2">The sequence shown here is derived from an EMBL/GenBank/DDBJ whole genome shotgun (WGS) entry which is preliminary data.</text>
</comment>
<name>A0ABS3E8U3_9GAMM</name>
<protein>
    <recommendedName>
        <fullName evidence="4">Lipoprotein SmpA/OmlA domain-containing protein</fullName>
    </recommendedName>
</protein>
<dbReference type="RefSeq" id="WP_207002764.1">
    <property type="nucleotide sequence ID" value="NZ_JAEKJR010000002.1"/>
</dbReference>
<sequence length="102" mass="11166">MLSRLRKQIPALAGAACLALSATATTSIHAETLEVPVGSQSSDTYVEQLRGLKKDEVTARLGEPLGIQGPVGEPAITRWEYPEFYVYFEKDVALHTVKKHRG</sequence>
<dbReference type="Proteomes" id="UP000664293">
    <property type="component" value="Unassembled WGS sequence"/>
</dbReference>
<gene>
    <name evidence="2" type="ORF">JF535_12840</name>
</gene>
<reference evidence="2 3" key="1">
    <citation type="submission" date="2020-12" db="EMBL/GenBank/DDBJ databases">
        <title>Oil enriched cultivation method for isolating marine PHA-producing bacteria.</title>
        <authorList>
            <person name="Zheng W."/>
            <person name="Yu S."/>
            <person name="Huang Y."/>
        </authorList>
    </citation>
    <scope>NUCLEOTIDE SEQUENCE [LARGE SCALE GENOMIC DNA]</scope>
    <source>
        <strain evidence="2 3">SN0-2</strain>
    </source>
</reference>
<evidence type="ECO:0000256" key="1">
    <source>
        <dbReference type="SAM" id="SignalP"/>
    </source>
</evidence>
<proteinExistence type="predicted"/>
<evidence type="ECO:0000313" key="2">
    <source>
        <dbReference type="EMBL" id="MBN8431738.1"/>
    </source>
</evidence>
<feature type="chain" id="PRO_5046385327" description="Lipoprotein SmpA/OmlA domain-containing protein" evidence="1">
    <location>
        <begin position="31"/>
        <end position="102"/>
    </location>
</feature>
<accession>A0ABS3E8U3</accession>